<evidence type="ECO:0000256" key="1">
    <source>
        <dbReference type="SAM" id="MobiDB-lite"/>
    </source>
</evidence>
<organism evidence="3 4">
    <name type="scientific">Cystobacter ferrugineus</name>
    <dbReference type="NCBI Taxonomy" id="83449"/>
    <lineage>
        <taxon>Bacteria</taxon>
        <taxon>Pseudomonadati</taxon>
        <taxon>Myxococcota</taxon>
        <taxon>Myxococcia</taxon>
        <taxon>Myxococcales</taxon>
        <taxon>Cystobacterineae</taxon>
        <taxon>Archangiaceae</taxon>
        <taxon>Cystobacter</taxon>
    </lineage>
</organism>
<gene>
    <name evidence="3" type="ORF">BON30_32430</name>
</gene>
<feature type="compositionally biased region" description="Pro residues" evidence="1">
    <location>
        <begin position="29"/>
        <end position="44"/>
    </location>
</feature>
<dbReference type="AlphaFoldDB" id="A0A1L9B362"/>
<keyword evidence="2" id="KW-0812">Transmembrane</keyword>
<protein>
    <submittedName>
        <fullName evidence="3">Uncharacterized protein</fullName>
    </submittedName>
</protein>
<evidence type="ECO:0000313" key="4">
    <source>
        <dbReference type="Proteomes" id="UP000182229"/>
    </source>
</evidence>
<proteinExistence type="predicted"/>
<accession>A0A1L9B362</accession>
<evidence type="ECO:0000313" key="3">
    <source>
        <dbReference type="EMBL" id="OJH36702.1"/>
    </source>
</evidence>
<feature type="region of interest" description="Disordered" evidence="1">
    <location>
        <begin position="213"/>
        <end position="236"/>
    </location>
</feature>
<sequence length="254" mass="26735">MTVYDTAGQPRGAFSATRGTALASRTPAAPEPAPRPMPSKPAPPSIASMDPVEQYEQQYIGFDELVAVHTRTGTVMSQSTLPYEGKFKKPLQGDAFYQKVGRTDLVEAYHGKMTFKTVLGVVGGGALVGGIIAGVAGSAANKAEDCDAFNDFSACFDRNWERADRRRAAFVTGLGISGAGIAVLAAALFINPHPVTPSEARELADGYNKQLRSDLGLSEDGKPVAPPRSPSTIQARFSPVFRADGGGLLLSGTF</sequence>
<feature type="transmembrane region" description="Helical" evidence="2">
    <location>
        <begin position="168"/>
        <end position="190"/>
    </location>
</feature>
<dbReference type="Proteomes" id="UP000182229">
    <property type="component" value="Unassembled WGS sequence"/>
</dbReference>
<keyword evidence="2" id="KW-1133">Transmembrane helix</keyword>
<evidence type="ECO:0000256" key="2">
    <source>
        <dbReference type="SAM" id="Phobius"/>
    </source>
</evidence>
<keyword evidence="4" id="KW-1185">Reference proteome</keyword>
<name>A0A1L9B362_9BACT</name>
<dbReference type="EMBL" id="MPIN01000010">
    <property type="protein sequence ID" value="OJH36702.1"/>
    <property type="molecule type" value="Genomic_DNA"/>
</dbReference>
<keyword evidence="2" id="KW-0472">Membrane</keyword>
<reference evidence="3 4" key="2">
    <citation type="submission" date="2016-12" db="EMBL/GenBank/DDBJ databases">
        <title>Draft Genome Sequence of Cystobacter ferrugineus Strain Cbfe23.</title>
        <authorList>
            <person name="Akbar S."/>
            <person name="Dowd S.E."/>
            <person name="Stevens D.C."/>
        </authorList>
    </citation>
    <scope>NUCLEOTIDE SEQUENCE [LARGE SCALE GENOMIC DNA]</scope>
    <source>
        <strain evidence="3 4">Cbfe23</strain>
    </source>
</reference>
<comment type="caution">
    <text evidence="3">The sequence shown here is derived from an EMBL/GenBank/DDBJ whole genome shotgun (WGS) entry which is preliminary data.</text>
</comment>
<feature type="region of interest" description="Disordered" evidence="1">
    <location>
        <begin position="1"/>
        <end position="48"/>
    </location>
</feature>
<reference evidence="4" key="1">
    <citation type="submission" date="2016-11" db="EMBL/GenBank/DDBJ databases">
        <authorList>
            <person name="Shukria A."/>
            <person name="Stevens D.C."/>
        </authorList>
    </citation>
    <scope>NUCLEOTIDE SEQUENCE [LARGE SCALE GENOMIC DNA]</scope>
    <source>
        <strain evidence="4">Cbfe23</strain>
    </source>
</reference>